<dbReference type="AlphaFoldDB" id="A0A1N6GN09"/>
<dbReference type="STRING" id="1217970.SAMN05444002_2629"/>
<dbReference type="SUPFAM" id="SSF53448">
    <property type="entry name" value="Nucleotide-diphospho-sugar transferases"/>
    <property type="match status" value="1"/>
</dbReference>
<dbReference type="EMBL" id="FSRL01000001">
    <property type="protein sequence ID" value="SIO08895.1"/>
    <property type="molecule type" value="Genomic_DNA"/>
</dbReference>
<dbReference type="CDD" id="cd02513">
    <property type="entry name" value="CMP-NeuAc_Synthase"/>
    <property type="match status" value="1"/>
</dbReference>
<dbReference type="Gene3D" id="3.90.550.10">
    <property type="entry name" value="Spore Coat Polysaccharide Biosynthesis Protein SpsA, Chain A"/>
    <property type="match status" value="1"/>
</dbReference>
<sequence length="286" mass="31768">MTRKSTVYAFIPARSGSVGLPHKNILPIAGHPLLAYAIAFGKALGIDRVILSTDPEEYAEIGRHYGAECPYLRGAEASSDTAMEEDILADMEANLPRFGIEMPDIWLRLKPTNPFRKVEDVRRAIDLLEARPDVDSVRHVNASETRLCAINDEGFLEPLISGWPEGRSVIRRTEFPTAYQVFNLDVLRHENLAKLGSGYMGKRVLPIIGDAITGIDINNRDDFDVVKALIEMQPRPEVVAQHLVEPQEPAYQPCSDDQSGNPVSSERARSVAKTGRPRSRSRAKMP</sequence>
<feature type="compositionally biased region" description="Polar residues" evidence="1">
    <location>
        <begin position="255"/>
        <end position="264"/>
    </location>
</feature>
<evidence type="ECO:0000313" key="3">
    <source>
        <dbReference type="Proteomes" id="UP000184932"/>
    </source>
</evidence>
<dbReference type="PANTHER" id="PTHR21485">
    <property type="entry name" value="HAD SUPERFAMILY MEMBERS CMAS AND KDSC"/>
    <property type="match status" value="1"/>
</dbReference>
<evidence type="ECO:0000256" key="1">
    <source>
        <dbReference type="SAM" id="MobiDB-lite"/>
    </source>
</evidence>
<feature type="compositionally biased region" description="Basic residues" evidence="1">
    <location>
        <begin position="275"/>
        <end position="286"/>
    </location>
</feature>
<dbReference type="Pfam" id="PF02348">
    <property type="entry name" value="CTP_transf_3"/>
    <property type="match status" value="1"/>
</dbReference>
<dbReference type="InterPro" id="IPR003329">
    <property type="entry name" value="Cytidylyl_trans"/>
</dbReference>
<protein>
    <submittedName>
        <fullName evidence="2">N-acylneuraminate cytidylyltransferase</fullName>
    </submittedName>
</protein>
<gene>
    <name evidence="2" type="ORF">SAMN05444002_2629</name>
</gene>
<evidence type="ECO:0000313" key="2">
    <source>
        <dbReference type="EMBL" id="SIO08895.1"/>
    </source>
</evidence>
<feature type="region of interest" description="Disordered" evidence="1">
    <location>
        <begin position="246"/>
        <end position="286"/>
    </location>
</feature>
<dbReference type="PANTHER" id="PTHR21485:SF6">
    <property type="entry name" value="N-ACYLNEURAMINATE CYTIDYLYLTRANSFERASE-RELATED"/>
    <property type="match status" value="1"/>
</dbReference>
<proteinExistence type="predicted"/>
<dbReference type="InterPro" id="IPR050793">
    <property type="entry name" value="CMP-NeuNAc_synthase"/>
</dbReference>
<name>A0A1N6GN09_9RHOB</name>
<dbReference type="RefSeq" id="WP_074256625.1">
    <property type="nucleotide sequence ID" value="NZ_FSRL01000001.1"/>
</dbReference>
<keyword evidence="2" id="KW-0808">Transferase</keyword>
<dbReference type="InterPro" id="IPR029044">
    <property type="entry name" value="Nucleotide-diphossugar_trans"/>
</dbReference>
<organism evidence="2 3">
    <name type="scientific">Vannielia litorea</name>
    <dbReference type="NCBI Taxonomy" id="1217970"/>
    <lineage>
        <taxon>Bacteria</taxon>
        <taxon>Pseudomonadati</taxon>
        <taxon>Pseudomonadota</taxon>
        <taxon>Alphaproteobacteria</taxon>
        <taxon>Rhodobacterales</taxon>
        <taxon>Paracoccaceae</taxon>
        <taxon>Vannielia</taxon>
    </lineage>
</organism>
<keyword evidence="2" id="KW-0548">Nucleotidyltransferase</keyword>
<dbReference type="GO" id="GO:0008781">
    <property type="term" value="F:N-acylneuraminate cytidylyltransferase activity"/>
    <property type="evidence" value="ECO:0007669"/>
    <property type="project" value="TreeGrafter"/>
</dbReference>
<reference evidence="3" key="1">
    <citation type="submission" date="2016-11" db="EMBL/GenBank/DDBJ databases">
        <authorList>
            <person name="Varghese N."/>
            <person name="Submissions S."/>
        </authorList>
    </citation>
    <scope>NUCLEOTIDE SEQUENCE [LARGE SCALE GENOMIC DNA]</scope>
    <source>
        <strain evidence="3">DSM 29440</strain>
    </source>
</reference>
<dbReference type="OrthoDB" id="9805604at2"/>
<dbReference type="Proteomes" id="UP000184932">
    <property type="component" value="Unassembled WGS sequence"/>
</dbReference>
<keyword evidence="3" id="KW-1185">Reference proteome</keyword>
<accession>A0A1N6GN09</accession>